<evidence type="ECO:0000313" key="2">
    <source>
        <dbReference type="Proteomes" id="UP000824123"/>
    </source>
</evidence>
<accession>A0A9D1S5I6</accession>
<organism evidence="1 2">
    <name type="scientific">Candidatus Fimadaptatus faecigallinarum</name>
    <dbReference type="NCBI Taxonomy" id="2840814"/>
    <lineage>
        <taxon>Bacteria</taxon>
        <taxon>Bacillati</taxon>
        <taxon>Bacillota</taxon>
        <taxon>Clostridia</taxon>
        <taxon>Eubacteriales</taxon>
        <taxon>Candidatus Fimadaptatus</taxon>
    </lineage>
</organism>
<dbReference type="PANTHER" id="PTHR39450">
    <property type="entry name" value="MOLYBDOPTERIN OXIDOREDUCTASE, 4FE-4S CLUSTER-BINDING SUBUNIT"/>
    <property type="match status" value="1"/>
</dbReference>
<dbReference type="Pfam" id="PF07892">
    <property type="entry name" value="DUF1667"/>
    <property type="match status" value="1"/>
</dbReference>
<dbReference type="SUPFAM" id="SSF160148">
    <property type="entry name" value="CPE0013-like"/>
    <property type="match status" value="1"/>
</dbReference>
<dbReference type="EMBL" id="DVNK01000063">
    <property type="protein sequence ID" value="HIU47676.1"/>
    <property type="molecule type" value="Genomic_DNA"/>
</dbReference>
<reference evidence="1" key="1">
    <citation type="submission" date="2020-10" db="EMBL/GenBank/DDBJ databases">
        <authorList>
            <person name="Gilroy R."/>
        </authorList>
    </citation>
    <scope>NUCLEOTIDE SEQUENCE</scope>
    <source>
        <strain evidence="1">ChiSxjej2B14-8506</strain>
    </source>
</reference>
<comment type="caution">
    <text evidence="1">The sequence shown here is derived from an EMBL/GenBank/DDBJ whole genome shotgun (WGS) entry which is preliminary data.</text>
</comment>
<dbReference type="Proteomes" id="UP000824123">
    <property type="component" value="Unassembled WGS sequence"/>
</dbReference>
<dbReference type="InterPro" id="IPR036593">
    <property type="entry name" value="CPE0013-like_sf"/>
</dbReference>
<name>A0A9D1S5I6_9FIRM</name>
<evidence type="ECO:0000313" key="1">
    <source>
        <dbReference type="EMBL" id="HIU47676.1"/>
    </source>
</evidence>
<dbReference type="Gene3D" id="3.10.530.10">
    <property type="entry name" value="CPE0013-like"/>
    <property type="match status" value="1"/>
</dbReference>
<gene>
    <name evidence="1" type="ORF">IAC59_10545</name>
</gene>
<sequence length="121" mass="13106">METREMTCIVCPMGCRLSVKREGDEITVTGNTCPRGDKYARQEFTNPMRTVTSSVFVRGGKMPLCSVKTRDTISKASIPEALSAIRACVIDAPVKIGDVVIRDICGSGVDLVATRNVPRAE</sequence>
<dbReference type="InterPro" id="IPR012460">
    <property type="entry name" value="DUF1667"/>
</dbReference>
<reference evidence="1" key="2">
    <citation type="journal article" date="2021" name="PeerJ">
        <title>Extensive microbial diversity within the chicken gut microbiome revealed by metagenomics and culture.</title>
        <authorList>
            <person name="Gilroy R."/>
            <person name="Ravi A."/>
            <person name="Getino M."/>
            <person name="Pursley I."/>
            <person name="Horton D.L."/>
            <person name="Alikhan N.F."/>
            <person name="Baker D."/>
            <person name="Gharbi K."/>
            <person name="Hall N."/>
            <person name="Watson M."/>
            <person name="Adriaenssens E.M."/>
            <person name="Foster-Nyarko E."/>
            <person name="Jarju S."/>
            <person name="Secka A."/>
            <person name="Antonio M."/>
            <person name="Oren A."/>
            <person name="Chaudhuri R.R."/>
            <person name="La Ragione R."/>
            <person name="Hildebrand F."/>
            <person name="Pallen M.J."/>
        </authorList>
    </citation>
    <scope>NUCLEOTIDE SEQUENCE</scope>
    <source>
        <strain evidence="1">ChiSxjej2B14-8506</strain>
    </source>
</reference>
<proteinExistence type="predicted"/>
<dbReference type="PANTHER" id="PTHR39450:SF1">
    <property type="entry name" value="DUF1667 DOMAIN-CONTAINING PROTEIN"/>
    <property type="match status" value="1"/>
</dbReference>
<protein>
    <submittedName>
        <fullName evidence="1">DUF1667 domain-containing protein</fullName>
    </submittedName>
</protein>
<dbReference type="AlphaFoldDB" id="A0A9D1S5I6"/>